<name>A0AAV0RQD9_9ROSI</name>
<organism evidence="1 2">
    <name type="scientific">Linum tenue</name>
    <dbReference type="NCBI Taxonomy" id="586396"/>
    <lineage>
        <taxon>Eukaryota</taxon>
        <taxon>Viridiplantae</taxon>
        <taxon>Streptophyta</taxon>
        <taxon>Embryophyta</taxon>
        <taxon>Tracheophyta</taxon>
        <taxon>Spermatophyta</taxon>
        <taxon>Magnoliopsida</taxon>
        <taxon>eudicotyledons</taxon>
        <taxon>Gunneridae</taxon>
        <taxon>Pentapetalae</taxon>
        <taxon>rosids</taxon>
        <taxon>fabids</taxon>
        <taxon>Malpighiales</taxon>
        <taxon>Linaceae</taxon>
        <taxon>Linum</taxon>
    </lineage>
</organism>
<evidence type="ECO:0000313" key="1">
    <source>
        <dbReference type="EMBL" id="CAI0558408.1"/>
    </source>
</evidence>
<feature type="non-terminal residue" evidence="1">
    <location>
        <position position="60"/>
    </location>
</feature>
<dbReference type="EMBL" id="CAMGYJ010000011">
    <property type="protein sequence ID" value="CAI0558408.1"/>
    <property type="molecule type" value="Genomic_DNA"/>
</dbReference>
<keyword evidence="2" id="KW-1185">Reference proteome</keyword>
<dbReference type="AlphaFoldDB" id="A0AAV0RQD9"/>
<gene>
    <name evidence="1" type="ORF">LITE_LOCUS48768</name>
</gene>
<dbReference type="Proteomes" id="UP001154282">
    <property type="component" value="Unassembled WGS sequence"/>
</dbReference>
<proteinExistence type="predicted"/>
<comment type="caution">
    <text evidence="1">The sequence shown here is derived from an EMBL/GenBank/DDBJ whole genome shotgun (WGS) entry which is preliminary data.</text>
</comment>
<accession>A0AAV0RQD9</accession>
<protein>
    <submittedName>
        <fullName evidence="1">Uncharacterized protein</fullName>
    </submittedName>
</protein>
<evidence type="ECO:0000313" key="2">
    <source>
        <dbReference type="Proteomes" id="UP001154282"/>
    </source>
</evidence>
<reference evidence="1" key="1">
    <citation type="submission" date="2022-08" db="EMBL/GenBank/DDBJ databases">
        <authorList>
            <person name="Gutierrez-Valencia J."/>
        </authorList>
    </citation>
    <scope>NUCLEOTIDE SEQUENCE</scope>
</reference>
<sequence length="60" mass="7035">MKVEGLEGFIKELQNPVEDLFYVVSKKKDGDTNWDNMVIIDFFYGNLQREYLSSVISKSR</sequence>